<dbReference type="Proteomes" id="UP000198825">
    <property type="component" value="Chromosome I"/>
</dbReference>
<dbReference type="Gene3D" id="3.40.50.720">
    <property type="entry name" value="NAD(P)-binding Rossmann-like Domain"/>
    <property type="match status" value="1"/>
</dbReference>
<dbReference type="Gene3D" id="3.90.25.10">
    <property type="entry name" value="UDP-galactose 4-epimerase, domain 1"/>
    <property type="match status" value="1"/>
</dbReference>
<accession>A0A1H2N9I8</accession>
<name>A0A1H2N9I8_9ACTN</name>
<keyword evidence="3" id="KW-1185">Reference proteome</keyword>
<dbReference type="STRING" id="546874.SAMN04488544_3593"/>
<proteinExistence type="predicted"/>
<sequence>MVLAVTGSTGRVGGLVAERLAPAVDRLVVRDASRAPRLPGDPEVVEATYGDAEASERALRGVDVLFMVSGAESEVRRQQHRTFIEAAARAGVGHIVYTSFAGAAADAIFTLGRDHHDAEETIRRSGMAWTLLRDNFYSDFFPLFAGDDGVVRGPAGEGRVSAVARADVGEAAVAVLQAPASHAGRTYTLTGPEAFSVREACARMTAALGRPFTYVEESVEEAYESRRVWTQEQWQLDAWVSTYLAIGSGLLADVSGDVERLTGHRARTLEESLGG</sequence>
<dbReference type="OrthoDB" id="3243290at2"/>
<reference evidence="3" key="1">
    <citation type="submission" date="2016-10" db="EMBL/GenBank/DDBJ databases">
        <authorList>
            <person name="Varghese N."/>
            <person name="Submissions S."/>
        </authorList>
    </citation>
    <scope>NUCLEOTIDE SEQUENCE [LARGE SCALE GENOMIC DNA]</scope>
    <source>
        <strain evidence="3">DSM 21743</strain>
    </source>
</reference>
<evidence type="ECO:0000313" key="3">
    <source>
        <dbReference type="Proteomes" id="UP000198825"/>
    </source>
</evidence>
<organism evidence="2 3">
    <name type="scientific">Microlunatus sagamiharensis</name>
    <dbReference type="NCBI Taxonomy" id="546874"/>
    <lineage>
        <taxon>Bacteria</taxon>
        <taxon>Bacillati</taxon>
        <taxon>Actinomycetota</taxon>
        <taxon>Actinomycetes</taxon>
        <taxon>Propionibacteriales</taxon>
        <taxon>Propionibacteriaceae</taxon>
        <taxon>Microlunatus</taxon>
    </lineage>
</organism>
<dbReference type="InterPro" id="IPR016040">
    <property type="entry name" value="NAD(P)-bd_dom"/>
</dbReference>
<dbReference type="CDD" id="cd05269">
    <property type="entry name" value="TMR_SDR_a"/>
    <property type="match status" value="1"/>
</dbReference>
<dbReference type="SUPFAM" id="SSF51735">
    <property type="entry name" value="NAD(P)-binding Rossmann-fold domains"/>
    <property type="match status" value="1"/>
</dbReference>
<dbReference type="InterPro" id="IPR036291">
    <property type="entry name" value="NAD(P)-bd_dom_sf"/>
</dbReference>
<evidence type="ECO:0000259" key="1">
    <source>
        <dbReference type="Pfam" id="PF13460"/>
    </source>
</evidence>
<dbReference type="PANTHER" id="PTHR47129:SF1">
    <property type="entry name" value="NMRA-LIKE DOMAIN-CONTAINING PROTEIN"/>
    <property type="match status" value="1"/>
</dbReference>
<feature type="domain" description="NAD(P)-binding" evidence="1">
    <location>
        <begin position="7"/>
        <end position="179"/>
    </location>
</feature>
<dbReference type="EMBL" id="LT629799">
    <property type="protein sequence ID" value="SDV02160.1"/>
    <property type="molecule type" value="Genomic_DNA"/>
</dbReference>
<dbReference type="Pfam" id="PF13460">
    <property type="entry name" value="NAD_binding_10"/>
    <property type="match status" value="1"/>
</dbReference>
<protein>
    <submittedName>
        <fullName evidence="2">Uncharacterized conserved protein YbjT, contains NAD(P)-binding and DUF2867 domains</fullName>
    </submittedName>
</protein>
<gene>
    <name evidence="2" type="ORF">SAMN04488544_3593</name>
</gene>
<evidence type="ECO:0000313" key="2">
    <source>
        <dbReference type="EMBL" id="SDV02160.1"/>
    </source>
</evidence>
<dbReference type="InterPro" id="IPR052718">
    <property type="entry name" value="NmrA-type_oxidoreductase"/>
</dbReference>
<dbReference type="RefSeq" id="WP_091077559.1">
    <property type="nucleotide sequence ID" value="NZ_LT629799.1"/>
</dbReference>
<dbReference type="PANTHER" id="PTHR47129">
    <property type="entry name" value="QUINONE OXIDOREDUCTASE 2"/>
    <property type="match status" value="1"/>
</dbReference>
<dbReference type="AlphaFoldDB" id="A0A1H2N9I8"/>